<keyword evidence="2" id="KW-0285">Flavoprotein</keyword>
<evidence type="ECO:0000256" key="1">
    <source>
        <dbReference type="ARBA" id="ARBA00001974"/>
    </source>
</evidence>
<dbReference type="GO" id="GO:0005737">
    <property type="term" value="C:cytoplasm"/>
    <property type="evidence" value="ECO:0007669"/>
    <property type="project" value="TreeGrafter"/>
</dbReference>
<accession>A0A1G6XI91</accession>
<dbReference type="PANTHER" id="PTHR43557:SF2">
    <property type="entry name" value="RIESKE DOMAIN-CONTAINING PROTEIN-RELATED"/>
    <property type="match status" value="1"/>
</dbReference>
<dbReference type="InterPro" id="IPR016156">
    <property type="entry name" value="FAD/NAD-linked_Rdtase_dimer_sf"/>
</dbReference>
<dbReference type="GO" id="GO:0016651">
    <property type="term" value="F:oxidoreductase activity, acting on NAD(P)H"/>
    <property type="evidence" value="ECO:0007669"/>
    <property type="project" value="TreeGrafter"/>
</dbReference>
<name>A0A1G6XI91_9PSEU</name>
<protein>
    <submittedName>
        <fullName evidence="5">Uncharacterized protein</fullName>
    </submittedName>
</protein>
<gene>
    <name evidence="5" type="ORF">SAMN05421630_112105</name>
</gene>
<evidence type="ECO:0000256" key="2">
    <source>
        <dbReference type="ARBA" id="ARBA00022630"/>
    </source>
</evidence>
<dbReference type="RefSeq" id="WP_245865338.1">
    <property type="nucleotide sequence ID" value="NZ_CP016353.1"/>
</dbReference>
<evidence type="ECO:0000256" key="4">
    <source>
        <dbReference type="ARBA" id="ARBA00023002"/>
    </source>
</evidence>
<keyword evidence="4" id="KW-0560">Oxidoreductase</keyword>
<dbReference type="InterPro" id="IPR036188">
    <property type="entry name" value="FAD/NAD-bd_sf"/>
</dbReference>
<dbReference type="SUPFAM" id="SSF51905">
    <property type="entry name" value="FAD/NAD(P)-binding domain"/>
    <property type="match status" value="1"/>
</dbReference>
<comment type="cofactor">
    <cofactor evidence="1">
        <name>FAD</name>
        <dbReference type="ChEBI" id="CHEBI:57692"/>
    </cofactor>
</comment>
<evidence type="ECO:0000313" key="5">
    <source>
        <dbReference type="EMBL" id="SDD77762.1"/>
    </source>
</evidence>
<reference evidence="5 6" key="1">
    <citation type="submission" date="2016-10" db="EMBL/GenBank/DDBJ databases">
        <authorList>
            <person name="de Groot N.N."/>
        </authorList>
    </citation>
    <scope>NUCLEOTIDE SEQUENCE [LARGE SCALE GENOMIC DNA]</scope>
    <source>
        <strain evidence="5 6">CGMCC 4.5506</strain>
    </source>
</reference>
<dbReference type="STRING" id="530584.SAMN05421630_112105"/>
<dbReference type="SUPFAM" id="SSF55424">
    <property type="entry name" value="FAD/NAD-linked reductases, dimerisation (C-terminal) domain"/>
    <property type="match status" value="1"/>
</dbReference>
<proteinExistence type="predicted"/>
<evidence type="ECO:0000256" key="3">
    <source>
        <dbReference type="ARBA" id="ARBA00022827"/>
    </source>
</evidence>
<organism evidence="5 6">
    <name type="scientific">Prauserella marina</name>
    <dbReference type="NCBI Taxonomy" id="530584"/>
    <lineage>
        <taxon>Bacteria</taxon>
        <taxon>Bacillati</taxon>
        <taxon>Actinomycetota</taxon>
        <taxon>Actinomycetes</taxon>
        <taxon>Pseudonocardiales</taxon>
        <taxon>Pseudonocardiaceae</taxon>
        <taxon>Prauserella</taxon>
    </lineage>
</organism>
<dbReference type="Gene3D" id="3.50.50.60">
    <property type="entry name" value="FAD/NAD(P)-binding domain"/>
    <property type="match status" value="1"/>
</dbReference>
<dbReference type="AlphaFoldDB" id="A0A1G6XI91"/>
<dbReference type="Proteomes" id="UP000199494">
    <property type="component" value="Unassembled WGS sequence"/>
</dbReference>
<dbReference type="Gene3D" id="3.30.390.30">
    <property type="match status" value="1"/>
</dbReference>
<evidence type="ECO:0000313" key="6">
    <source>
        <dbReference type="Proteomes" id="UP000199494"/>
    </source>
</evidence>
<keyword evidence="3" id="KW-0274">FAD</keyword>
<keyword evidence="6" id="KW-1185">Reference proteome</keyword>
<dbReference type="PANTHER" id="PTHR43557">
    <property type="entry name" value="APOPTOSIS-INDUCING FACTOR 1"/>
    <property type="match status" value="1"/>
</dbReference>
<sequence length="132" mass="14205">MTDQHLRASAEDVFAAGDVALAHNESAGRRLPVEHWGEAETMGAIAGSGAAGEQRSWRDAPGFWTVLGERVLKYAAWGDGFSESRVTFHDEPDGAFTVWYGKNGTTVGVLTHQADEDYARGTELVERGAALP</sequence>
<dbReference type="EMBL" id="FMZE01000012">
    <property type="protein sequence ID" value="SDD77762.1"/>
    <property type="molecule type" value="Genomic_DNA"/>
</dbReference>
<dbReference type="InterPro" id="IPR050446">
    <property type="entry name" value="FAD-oxidoreductase/Apoptosis"/>
</dbReference>